<organism evidence="1 2">
    <name type="scientific">Mauremys mutica</name>
    <name type="common">yellowpond turtle</name>
    <dbReference type="NCBI Taxonomy" id="74926"/>
    <lineage>
        <taxon>Eukaryota</taxon>
        <taxon>Metazoa</taxon>
        <taxon>Chordata</taxon>
        <taxon>Craniata</taxon>
        <taxon>Vertebrata</taxon>
        <taxon>Euteleostomi</taxon>
        <taxon>Archelosauria</taxon>
        <taxon>Testudinata</taxon>
        <taxon>Testudines</taxon>
        <taxon>Cryptodira</taxon>
        <taxon>Durocryptodira</taxon>
        <taxon>Testudinoidea</taxon>
        <taxon>Geoemydidae</taxon>
        <taxon>Geoemydinae</taxon>
        <taxon>Mauremys</taxon>
    </lineage>
</organism>
<dbReference type="EMBL" id="JAHDVG010000486">
    <property type="protein sequence ID" value="KAH1167338.1"/>
    <property type="molecule type" value="Genomic_DNA"/>
</dbReference>
<protein>
    <submittedName>
        <fullName evidence="1">Uncharacterized protein</fullName>
    </submittedName>
</protein>
<reference evidence="1" key="1">
    <citation type="submission" date="2021-09" db="EMBL/GenBank/DDBJ databases">
        <title>The genome of Mauremys mutica provides insights into the evolution of semi-aquatic lifestyle.</title>
        <authorList>
            <person name="Gong S."/>
            <person name="Gao Y."/>
        </authorList>
    </citation>
    <scope>NUCLEOTIDE SEQUENCE</scope>
    <source>
        <strain evidence="1">MM-2020</strain>
        <tissue evidence="1">Muscle</tissue>
    </source>
</reference>
<accession>A0A9D4AQL2</accession>
<sequence>MGVGGQGRDYDVPCFLPLPMAVQWEVLPESHRATLAVCLFSLFWQGTSGTGLGHDEEGQGLSVGAFLAADFSKVAGLRALDGESCLRVLGSLSTNGNQSILPQNPVRTPPIAHPGIECGIPIVSQPQLAPDP</sequence>
<comment type="caution">
    <text evidence="1">The sequence shown here is derived from an EMBL/GenBank/DDBJ whole genome shotgun (WGS) entry which is preliminary data.</text>
</comment>
<evidence type="ECO:0000313" key="1">
    <source>
        <dbReference type="EMBL" id="KAH1167338.1"/>
    </source>
</evidence>
<proteinExistence type="predicted"/>
<dbReference type="AlphaFoldDB" id="A0A9D4AQL2"/>
<dbReference type="Proteomes" id="UP000827986">
    <property type="component" value="Unassembled WGS sequence"/>
</dbReference>
<evidence type="ECO:0000313" key="2">
    <source>
        <dbReference type="Proteomes" id="UP000827986"/>
    </source>
</evidence>
<gene>
    <name evidence="1" type="ORF">KIL84_002821</name>
</gene>
<name>A0A9D4AQL2_9SAUR</name>
<keyword evidence="2" id="KW-1185">Reference proteome</keyword>